<evidence type="ECO:0000313" key="4">
    <source>
        <dbReference type="Proteomes" id="UP000717585"/>
    </source>
</evidence>
<feature type="compositionally biased region" description="Low complexity" evidence="1">
    <location>
        <begin position="163"/>
        <end position="173"/>
    </location>
</feature>
<feature type="region of interest" description="Disordered" evidence="1">
    <location>
        <begin position="229"/>
        <end position="276"/>
    </location>
</feature>
<keyword evidence="2" id="KW-0812">Transmembrane</keyword>
<feature type="compositionally biased region" description="Polar residues" evidence="1">
    <location>
        <begin position="87"/>
        <end position="109"/>
    </location>
</feature>
<feature type="region of interest" description="Disordered" evidence="1">
    <location>
        <begin position="75"/>
        <end position="211"/>
    </location>
</feature>
<feature type="compositionally biased region" description="Low complexity" evidence="1">
    <location>
        <begin position="1"/>
        <end position="18"/>
    </location>
</feature>
<keyword evidence="2" id="KW-1133">Transmembrane helix</keyword>
<reference evidence="3" key="1">
    <citation type="submission" date="2021-05" db="EMBL/GenBank/DDBJ databases">
        <title>A free-living protist that lacks canonical eukaryotic 1 DNA replication and segregation systems.</title>
        <authorList>
            <person name="Salas-Leiva D.E."/>
            <person name="Tromer E.C."/>
            <person name="Curtis B.A."/>
            <person name="Jerlstrom-Hultqvist J."/>
            <person name="Kolisko M."/>
            <person name="Yi Z."/>
            <person name="Salas-Leiva J.S."/>
            <person name="Gallot-Lavallee L."/>
            <person name="Kops G.J.P.L."/>
            <person name="Archibald J.M."/>
            <person name="Simpson A.G.B."/>
            <person name="Roger A.J."/>
        </authorList>
    </citation>
    <scope>NUCLEOTIDE SEQUENCE</scope>
    <source>
        <strain evidence="3">BICM</strain>
    </source>
</reference>
<evidence type="ECO:0000256" key="2">
    <source>
        <dbReference type="SAM" id="Phobius"/>
    </source>
</evidence>
<evidence type="ECO:0000313" key="3">
    <source>
        <dbReference type="EMBL" id="KAG9393586.1"/>
    </source>
</evidence>
<evidence type="ECO:0000256" key="1">
    <source>
        <dbReference type="SAM" id="MobiDB-lite"/>
    </source>
</evidence>
<feature type="compositionally biased region" description="Acidic residues" evidence="1">
    <location>
        <begin position="174"/>
        <end position="200"/>
    </location>
</feature>
<comment type="caution">
    <text evidence="3">The sequence shown here is derived from an EMBL/GenBank/DDBJ whole genome shotgun (WGS) entry which is preliminary data.</text>
</comment>
<keyword evidence="4" id="KW-1185">Reference proteome</keyword>
<gene>
    <name evidence="3" type="ORF">J8273_4885</name>
</gene>
<feature type="region of interest" description="Disordered" evidence="1">
    <location>
        <begin position="1"/>
        <end position="60"/>
    </location>
</feature>
<dbReference type="AlphaFoldDB" id="A0A8J6ASS5"/>
<accession>A0A8J6ASS5</accession>
<feature type="transmembrane region" description="Helical" evidence="2">
    <location>
        <begin position="391"/>
        <end position="413"/>
    </location>
</feature>
<name>A0A8J6ASS5_9EUKA</name>
<proteinExistence type="predicted"/>
<dbReference type="Proteomes" id="UP000717585">
    <property type="component" value="Unassembled WGS sequence"/>
</dbReference>
<feature type="compositionally biased region" description="Basic residues" evidence="1">
    <location>
        <begin position="33"/>
        <end position="43"/>
    </location>
</feature>
<sequence>MDSPRSSRLSRLVNRLRSTTPSHSPALSDSRRASIRKRRRANSHRQYPGSPDLSTAYPVNFHPEHSYSTRLRTGDITGYMTERRRSSIGSESTPAPRNRTPMTLLSPNRTVPMPVAYTPKTTPIVRGRFIERGDEPLTPLDERGDDEEEEDVPYEEADEDSSSDSGLESSGGDAIEEGSESSDEEDEGEREESPESDDEEVHAPSLHDSDFEDADLNLALDAGDGDFGRYSPGALADQPDFDDFPTRAGAMTTLPAEMPPTPSPEEAPTRVHVSQPDAPDAEDEAVLQTAIERVLSVSFGHPVVVAIAVRVAKLFLAVCDTLFNIPLPHMPRVAVAGKTRPAFIAMAVIVVTAFLDMADVARAAIIAVCVNAVVGLLAVRDRIVRLKAGRTALVVLMTVGVGLIAILLTRAAVNVDFGALIHHDGAKDIPLNPDHSADPALVETIRTELEGNRRRVTDFITSTEAGMVDLAGRVDAMAAAVSGTLEEDKVTVASIKTEVAAIQSEVAANSKKTAALVSDFEKRFAEANSENHKLMKDAAERISKLETAKPKPTEKHDKKSAEQLEAVKTEVAAIQSEVAANSKKTAALVSDFEKRFAEANSENHKLMKDAAERISKLETAKPKPTEKHDKKSAEQLEAVKTEVAAIQTEVAANSKKTAELVSELEKLFAELPAEQPDTPTPEQLAALKAELLAMIAQQTLVERPARRTNVASRSLGAKASSSPVYGDRGLLLNILTSQGKPLTADRILHDYRSNELGSCLPLAVAEGDYHGVHGQGAVRIALPQTRPVSAVSMVFPAGTETYPTRVRVVTESDGQLTDRGTFTVDPTADVAFAIGAVPVEAVALVIEEAAGDKPWCCVYQIQLCE</sequence>
<feature type="transmembrane region" description="Helical" evidence="2">
    <location>
        <begin position="361"/>
        <end position="379"/>
    </location>
</feature>
<organism evidence="3 4">
    <name type="scientific">Carpediemonas membranifera</name>
    <dbReference type="NCBI Taxonomy" id="201153"/>
    <lineage>
        <taxon>Eukaryota</taxon>
        <taxon>Metamonada</taxon>
        <taxon>Carpediemonas-like organisms</taxon>
        <taxon>Carpediemonas</taxon>
    </lineage>
</organism>
<feature type="compositionally biased region" description="Acidic residues" evidence="1">
    <location>
        <begin position="143"/>
        <end position="162"/>
    </location>
</feature>
<dbReference type="EMBL" id="JAHDYR010000022">
    <property type="protein sequence ID" value="KAG9393586.1"/>
    <property type="molecule type" value="Genomic_DNA"/>
</dbReference>
<protein>
    <submittedName>
        <fullName evidence="3">Chromosome segregation protein</fullName>
    </submittedName>
</protein>
<keyword evidence="2" id="KW-0472">Membrane</keyword>